<comment type="caution">
    <text evidence="1">The sequence shown here is derived from an EMBL/GenBank/DDBJ whole genome shotgun (WGS) entry which is preliminary data.</text>
</comment>
<keyword evidence="2" id="KW-1185">Reference proteome</keyword>
<gene>
    <name evidence="1" type="ORF">CUR86_14495</name>
</gene>
<evidence type="ECO:0008006" key="3">
    <source>
        <dbReference type="Google" id="ProtNLM"/>
    </source>
</evidence>
<evidence type="ECO:0000313" key="2">
    <source>
        <dbReference type="Proteomes" id="UP001162135"/>
    </source>
</evidence>
<protein>
    <recommendedName>
        <fullName evidence="3">YqjK-like protein</fullName>
    </recommendedName>
</protein>
<accession>A0ABT6I7M9</accession>
<dbReference type="Proteomes" id="UP001162135">
    <property type="component" value="Unassembled WGS sequence"/>
</dbReference>
<dbReference type="EMBL" id="PGFS01000001">
    <property type="protein sequence ID" value="MDH4573523.1"/>
    <property type="molecule type" value="Genomic_DNA"/>
</dbReference>
<dbReference type="Pfam" id="PF13997">
    <property type="entry name" value="YqjK"/>
    <property type="match status" value="1"/>
</dbReference>
<evidence type="ECO:0000313" key="1">
    <source>
        <dbReference type="EMBL" id="MDH4573523.1"/>
    </source>
</evidence>
<dbReference type="InterPro" id="IPR025612">
    <property type="entry name" value="YqjK"/>
</dbReference>
<reference evidence="1" key="2">
    <citation type="submission" date="2017-11" db="EMBL/GenBank/DDBJ databases">
        <authorList>
            <person name="Das S.K."/>
        </authorList>
    </citation>
    <scope>NUCLEOTIDE SEQUENCE</scope>
    <source>
        <strain evidence="1">S4-41</strain>
    </source>
</reference>
<name>A0ABT6I7M9_9GAMM</name>
<proteinExistence type="predicted"/>
<organism evidence="1 2">
    <name type="scientific">Salinicola acroporae</name>
    <dbReference type="NCBI Taxonomy" id="1541440"/>
    <lineage>
        <taxon>Bacteria</taxon>
        <taxon>Pseudomonadati</taxon>
        <taxon>Pseudomonadota</taxon>
        <taxon>Gammaproteobacteria</taxon>
        <taxon>Oceanospirillales</taxon>
        <taxon>Halomonadaceae</taxon>
        <taxon>Salinicola</taxon>
    </lineage>
</organism>
<dbReference type="RefSeq" id="WP_110717777.1">
    <property type="nucleotide sequence ID" value="NZ_PGFS01000001.1"/>
</dbReference>
<reference evidence="1" key="1">
    <citation type="journal article" date="2015" name="Antonie Van Leeuwenhoek">
        <title>Comparative 16S rRNA signatures and multilocus sequence analysis for the genus Salinicola and description of Salinicola acroporae sp. nov., isolated from coral Acropora digitifera.</title>
        <authorList>
            <person name="Lepcha R.T."/>
            <person name="Poddar A."/>
            <person name="Schumann P."/>
            <person name="Das S.K."/>
        </authorList>
    </citation>
    <scope>NUCLEOTIDE SEQUENCE</scope>
    <source>
        <strain evidence="1">S4-41</strain>
    </source>
</reference>
<sequence>MTERSRQRQLDELEDEILQQRLDMTAAMREWRDATAPVDNAWEKLVSWRVPLMAAGGLLAMRSARKPRSTGRLFRRALTGFMMYNRGRALYRATRGRNR</sequence>